<feature type="transmembrane region" description="Helical" evidence="2">
    <location>
        <begin position="6"/>
        <end position="28"/>
    </location>
</feature>
<feature type="transmembrane region" description="Helical" evidence="2">
    <location>
        <begin position="673"/>
        <end position="689"/>
    </location>
</feature>
<feature type="transmembrane region" description="Helical" evidence="2">
    <location>
        <begin position="701"/>
        <end position="721"/>
    </location>
</feature>
<feature type="transmembrane region" description="Helical" evidence="2">
    <location>
        <begin position="870"/>
        <end position="888"/>
    </location>
</feature>
<feature type="transmembrane region" description="Helical" evidence="2">
    <location>
        <begin position="924"/>
        <end position="941"/>
    </location>
</feature>
<dbReference type="RefSeq" id="WP_192146373.1">
    <property type="nucleotide sequence ID" value="NZ_JACYXI010000001.1"/>
</dbReference>
<dbReference type="PANTHER" id="PTHR38434:SF1">
    <property type="entry name" value="BLL2549 PROTEIN"/>
    <property type="match status" value="1"/>
</dbReference>
<keyword evidence="2" id="KW-0812">Transmembrane</keyword>
<dbReference type="PANTHER" id="PTHR38434">
    <property type="entry name" value="BLL2549 PROTEIN"/>
    <property type="match status" value="1"/>
</dbReference>
<reference evidence="3 4" key="2">
    <citation type="journal article" date="2021" name="Int. J. Syst. Evol. Microbiol.">
        <title>Roseibium litorale sp. nov., isolated from a tidal flat sediment and proposal for the reclassification of Labrenzia polysiphoniae as Roseibium polysiphoniae comb. nov.</title>
        <authorList>
            <person name="Liu Y."/>
            <person name="Pei T."/>
            <person name="Du J."/>
            <person name="Chao M."/>
            <person name="Deng M.R."/>
            <person name="Zhu H."/>
        </authorList>
    </citation>
    <scope>NUCLEOTIDE SEQUENCE [LARGE SCALE GENOMIC DNA]</scope>
    <source>
        <strain evidence="3 4">4C16A</strain>
    </source>
</reference>
<dbReference type="Pfam" id="PF10101">
    <property type="entry name" value="DUF2339"/>
    <property type="match status" value="1"/>
</dbReference>
<feature type="transmembrane region" description="Helical" evidence="2">
    <location>
        <begin position="900"/>
        <end position="918"/>
    </location>
</feature>
<feature type="transmembrane region" description="Helical" evidence="2">
    <location>
        <begin position="501"/>
        <end position="521"/>
    </location>
</feature>
<sequence>MDSELTLAALLGLGFLFVSVVLPILLAFKVRKLGRELDAVRQVVAALRTGQASPDAPPAASAAPEAPSAETRRRVTPPLPLPPERDLQETPDIPTPASNPDDALPSDQPPADNVSVGPWGGGKATGPEDAAEASGKAQRSAAAQAAGRSGDAKGSGPDPDLGGRKAAREQVIGARWSVWAGGITLAFGGVFLVKYAIDNGILGPGVRVLLGLLFGALVLAAGEWTRRRPRSFSVPGYESANIPAMLTAVGTLALFASIFAAHGLYGLIGPALAFLSLGAVALLTMLAALLHGPGLAALGLLASYCVPFLINSDRGEILPVAILVLVVSASAVAIGRYRMWLWLAGAAVAGLFLYAMGFEAAASSGDRIIVTGYLMGAIAIAYCGFVLGLHPRAPEWQEKPDRAATLALSGFALPLACNVQFDASMTGTVIEALLLLGLPVLAVIFHSSLRLVLWLPLLAGLWSVYWFGTSFDVEGLMMPIDSPADIISPLPRQVGEATAQYAALLLALGALVVGGGIYAAFRSAARASLAANAVLCSLALLCLGYLRIETWQVSVPFAVVALLLAAGFYGLSEWLAPTLRQGPGGPQSLAAWLTGAVMALALAACFAFTAGALTVALGLVMPAFTLVYLRHRLPELRVLAPFTVIPYALRLLWDPFIAGADLGTTPVFNALLYGYGLPCAGFIFSAVIFTRSHRDRWSEALQAIAIVSVAVTLGMLALHAIDPSFRFVSDESRFQASAMLMLIGGAVSLGLTRFLPGTRHSVLENGAMTLSILGMILGGLAMLVAENPLFTEADVGSGVLVNWITFGYGLPALVYGLLAYVSRRYRPRIYWMTAAGFASALGFCFINLTIRNLFSPGVLTLEPVGELEHYVYSFVWLVAGVGCLLYGMRRGSLLLRKASGVIIALVVLKVFLIDMSALEGVLRALSFIGLGVTLIGIGYLYQRMILNLPEGAPGADAGGQ</sequence>
<protein>
    <submittedName>
        <fullName evidence="3">DUF2339 domain-containing protein</fullName>
    </submittedName>
</protein>
<feature type="transmembrane region" description="Helical" evidence="2">
    <location>
        <begin position="636"/>
        <end position="653"/>
    </location>
</feature>
<reference evidence="4" key="1">
    <citation type="submission" date="2020-09" db="EMBL/GenBank/DDBJ databases">
        <title>The genome sequence of strain Labrenzia suaedae 4C16A.</title>
        <authorList>
            <person name="Liu Y."/>
        </authorList>
    </citation>
    <scope>NUCLEOTIDE SEQUENCE [LARGE SCALE GENOMIC DNA]</scope>
    <source>
        <strain evidence="4">4C16A</strain>
    </source>
</reference>
<name>A0ABR9CID3_9HYPH</name>
<gene>
    <name evidence="3" type="ORF">IG616_03420</name>
</gene>
<evidence type="ECO:0000313" key="4">
    <source>
        <dbReference type="Proteomes" id="UP000632063"/>
    </source>
</evidence>
<organism evidence="3 4">
    <name type="scientific">Roseibium litorale</name>
    <dbReference type="NCBI Taxonomy" id="2803841"/>
    <lineage>
        <taxon>Bacteria</taxon>
        <taxon>Pseudomonadati</taxon>
        <taxon>Pseudomonadota</taxon>
        <taxon>Alphaproteobacteria</taxon>
        <taxon>Hyphomicrobiales</taxon>
        <taxon>Stappiaceae</taxon>
        <taxon>Roseibium</taxon>
    </lineage>
</organism>
<feature type="transmembrane region" description="Helical" evidence="2">
    <location>
        <begin position="733"/>
        <end position="755"/>
    </location>
</feature>
<feature type="region of interest" description="Disordered" evidence="1">
    <location>
        <begin position="50"/>
        <end position="166"/>
    </location>
</feature>
<dbReference type="EMBL" id="JACYXI010000001">
    <property type="protein sequence ID" value="MBD8890582.1"/>
    <property type="molecule type" value="Genomic_DNA"/>
</dbReference>
<accession>A0ABR9CID3</accession>
<feature type="transmembrane region" description="Helical" evidence="2">
    <location>
        <begin position="316"/>
        <end position="334"/>
    </location>
</feature>
<feature type="transmembrane region" description="Helical" evidence="2">
    <location>
        <begin position="340"/>
        <end position="358"/>
    </location>
</feature>
<proteinExistence type="predicted"/>
<feature type="transmembrane region" description="Helical" evidence="2">
    <location>
        <begin position="370"/>
        <end position="391"/>
    </location>
</feature>
<feature type="transmembrane region" description="Helical" evidence="2">
    <location>
        <begin position="451"/>
        <end position="468"/>
    </location>
</feature>
<evidence type="ECO:0000313" key="3">
    <source>
        <dbReference type="EMBL" id="MBD8890582.1"/>
    </source>
</evidence>
<keyword evidence="2" id="KW-0472">Membrane</keyword>
<feature type="transmembrane region" description="Helical" evidence="2">
    <location>
        <begin position="176"/>
        <end position="195"/>
    </location>
</feature>
<feature type="transmembrane region" description="Helical" evidence="2">
    <location>
        <begin position="428"/>
        <end position="445"/>
    </location>
</feature>
<feature type="transmembrane region" description="Helical" evidence="2">
    <location>
        <begin position="527"/>
        <end position="546"/>
    </location>
</feature>
<evidence type="ECO:0000256" key="1">
    <source>
        <dbReference type="SAM" id="MobiDB-lite"/>
    </source>
</evidence>
<feature type="transmembrane region" description="Helical" evidence="2">
    <location>
        <begin position="553"/>
        <end position="571"/>
    </location>
</feature>
<feature type="compositionally biased region" description="Low complexity" evidence="1">
    <location>
        <begin position="132"/>
        <end position="149"/>
    </location>
</feature>
<evidence type="ECO:0000256" key="2">
    <source>
        <dbReference type="SAM" id="Phobius"/>
    </source>
</evidence>
<feature type="compositionally biased region" description="Low complexity" evidence="1">
    <location>
        <begin position="52"/>
        <end position="69"/>
    </location>
</feature>
<dbReference type="PIRSF" id="PIRSF035905">
    <property type="entry name" value="UCP035905_mp"/>
    <property type="match status" value="1"/>
</dbReference>
<feature type="transmembrane region" description="Helical" evidence="2">
    <location>
        <begin position="591"/>
        <end position="624"/>
    </location>
</feature>
<dbReference type="InterPro" id="IPR019286">
    <property type="entry name" value="DUF2339_TM"/>
</dbReference>
<feature type="transmembrane region" description="Helical" evidence="2">
    <location>
        <begin position="800"/>
        <end position="822"/>
    </location>
</feature>
<feature type="transmembrane region" description="Helical" evidence="2">
    <location>
        <begin position="271"/>
        <end position="304"/>
    </location>
</feature>
<keyword evidence="2" id="KW-1133">Transmembrane helix</keyword>
<dbReference type="Proteomes" id="UP000632063">
    <property type="component" value="Unassembled WGS sequence"/>
</dbReference>
<feature type="transmembrane region" description="Helical" evidence="2">
    <location>
        <begin position="201"/>
        <end position="221"/>
    </location>
</feature>
<feature type="transmembrane region" description="Helical" evidence="2">
    <location>
        <begin position="767"/>
        <end position="785"/>
    </location>
</feature>
<keyword evidence="4" id="KW-1185">Reference proteome</keyword>
<feature type="transmembrane region" description="Helical" evidence="2">
    <location>
        <begin position="829"/>
        <end position="850"/>
    </location>
</feature>
<feature type="transmembrane region" description="Helical" evidence="2">
    <location>
        <begin position="242"/>
        <end position="265"/>
    </location>
</feature>
<comment type="caution">
    <text evidence="3">The sequence shown here is derived from an EMBL/GenBank/DDBJ whole genome shotgun (WGS) entry which is preliminary data.</text>
</comment>
<dbReference type="InterPro" id="IPR014600">
    <property type="entry name" value="UCP035905_mem"/>
</dbReference>